<evidence type="ECO:0000256" key="3">
    <source>
        <dbReference type="ARBA" id="ARBA00022692"/>
    </source>
</evidence>
<evidence type="ECO:0000256" key="1">
    <source>
        <dbReference type="ARBA" id="ARBA00004651"/>
    </source>
</evidence>
<name>A0A3S9H7E8_9LACT</name>
<dbReference type="InterPro" id="IPR001757">
    <property type="entry name" value="P_typ_ATPase"/>
</dbReference>
<dbReference type="InterPro" id="IPR027256">
    <property type="entry name" value="P-typ_ATPase_IB"/>
</dbReference>
<feature type="domain" description="P-type ATPase A" evidence="13">
    <location>
        <begin position="119"/>
        <end position="219"/>
    </location>
</feature>
<keyword evidence="11 12" id="KW-0472">Membrane</keyword>
<dbReference type="PROSITE" id="PS00154">
    <property type="entry name" value="ATPASE_E1_E2"/>
    <property type="match status" value="1"/>
</dbReference>
<dbReference type="PANTHER" id="PTHR43079">
    <property type="entry name" value="PROBABLE CADMIUM/ZINC-TRANSPORTING ATPASE HMA1"/>
    <property type="match status" value="1"/>
</dbReference>
<dbReference type="InterPro" id="IPR051949">
    <property type="entry name" value="Cation_Transport_ATPase"/>
</dbReference>
<dbReference type="PRINTS" id="PR00941">
    <property type="entry name" value="CDATPASE"/>
</dbReference>
<dbReference type="SUPFAM" id="SSF81665">
    <property type="entry name" value="Calcium ATPase, transmembrane domain M"/>
    <property type="match status" value="1"/>
</dbReference>
<evidence type="ECO:0000256" key="6">
    <source>
        <dbReference type="ARBA" id="ARBA00022840"/>
    </source>
</evidence>
<dbReference type="NCBIfam" id="TIGR01494">
    <property type="entry name" value="ATPase_P-type"/>
    <property type="match status" value="1"/>
</dbReference>
<evidence type="ECO:0000256" key="2">
    <source>
        <dbReference type="ARBA" id="ARBA00006024"/>
    </source>
</evidence>
<comment type="similarity">
    <text evidence="2 12">Belongs to the cation transport ATPase (P-type) (TC 3.A.3) family. Type IB subfamily.</text>
</comment>
<feature type="transmembrane region" description="Helical" evidence="12">
    <location>
        <begin position="603"/>
        <end position="622"/>
    </location>
</feature>
<dbReference type="Proteomes" id="UP000273326">
    <property type="component" value="Chromosome"/>
</dbReference>
<protein>
    <submittedName>
        <fullName evidence="14">Heavy metal translocating P-type ATPase</fullName>
    </submittedName>
</protein>
<dbReference type="CDD" id="cd07551">
    <property type="entry name" value="P-type_ATPase_HM_ZosA_PfeT-like"/>
    <property type="match status" value="1"/>
</dbReference>
<feature type="transmembrane region" description="Helical" evidence="12">
    <location>
        <begin position="65"/>
        <end position="83"/>
    </location>
</feature>
<dbReference type="AlphaFoldDB" id="A0A3S9H7E8"/>
<evidence type="ECO:0000256" key="5">
    <source>
        <dbReference type="ARBA" id="ARBA00022741"/>
    </source>
</evidence>
<dbReference type="Gene3D" id="2.70.150.10">
    <property type="entry name" value="Calcium-transporting ATPase, cytoplasmic transduction domain A"/>
    <property type="match status" value="1"/>
</dbReference>
<keyword evidence="10" id="KW-0406">Ion transport</keyword>
<feature type="transmembrane region" description="Helical" evidence="12">
    <location>
        <begin position="270"/>
        <end position="293"/>
    </location>
</feature>
<evidence type="ECO:0000256" key="8">
    <source>
        <dbReference type="ARBA" id="ARBA00022967"/>
    </source>
</evidence>
<dbReference type="SUPFAM" id="SSF56784">
    <property type="entry name" value="HAD-like"/>
    <property type="match status" value="1"/>
</dbReference>
<dbReference type="InterPro" id="IPR023298">
    <property type="entry name" value="ATPase_P-typ_TM_dom_sf"/>
</dbReference>
<proteinExistence type="inferred from homology"/>
<dbReference type="Pfam" id="PF00122">
    <property type="entry name" value="E1-E2_ATPase"/>
    <property type="match status" value="1"/>
</dbReference>
<dbReference type="Gene3D" id="3.40.50.1000">
    <property type="entry name" value="HAD superfamily/HAD-like"/>
    <property type="match status" value="1"/>
</dbReference>
<keyword evidence="9 12" id="KW-1133">Transmembrane helix</keyword>
<comment type="subcellular location">
    <subcellularLocation>
        <location evidence="1">Cell membrane</location>
        <topology evidence="1">Multi-pass membrane protein</topology>
    </subcellularLocation>
</comment>
<keyword evidence="4 12" id="KW-0479">Metal-binding</keyword>
<keyword evidence="7" id="KW-0460">Magnesium</keyword>
<dbReference type="SUPFAM" id="SSF81653">
    <property type="entry name" value="Calcium ATPase, transduction domain A"/>
    <property type="match status" value="1"/>
</dbReference>
<evidence type="ECO:0000256" key="10">
    <source>
        <dbReference type="ARBA" id="ARBA00023065"/>
    </source>
</evidence>
<reference evidence="15" key="1">
    <citation type="submission" date="2018-12" db="EMBL/GenBank/DDBJ databases">
        <title>Complete genome sequencing of Jeotgalibaca sp. H21T32.</title>
        <authorList>
            <person name="Bae J.-W."/>
            <person name="Lee S.-Y."/>
        </authorList>
    </citation>
    <scope>NUCLEOTIDE SEQUENCE [LARGE SCALE GENOMIC DNA]</scope>
    <source>
        <strain evidence="15">H21T32</strain>
    </source>
</reference>
<dbReference type="PANTHER" id="PTHR43079:SF1">
    <property type="entry name" value="CADMIUM_ZINC-TRANSPORTING ATPASE HMA1, CHLOROPLASTIC-RELATED"/>
    <property type="match status" value="1"/>
</dbReference>
<evidence type="ECO:0000256" key="4">
    <source>
        <dbReference type="ARBA" id="ARBA00022723"/>
    </source>
</evidence>
<dbReference type="RefSeq" id="WP_126108376.1">
    <property type="nucleotide sequence ID" value="NZ_CP034465.1"/>
</dbReference>
<evidence type="ECO:0000259" key="13">
    <source>
        <dbReference type="Pfam" id="PF00122"/>
    </source>
</evidence>
<keyword evidence="15" id="KW-1185">Reference proteome</keyword>
<evidence type="ECO:0000256" key="9">
    <source>
        <dbReference type="ARBA" id="ARBA00022989"/>
    </source>
</evidence>
<dbReference type="SFLD" id="SFLDG00002">
    <property type="entry name" value="C1.7:_P-type_atpase_like"/>
    <property type="match status" value="1"/>
</dbReference>
<dbReference type="InterPro" id="IPR059000">
    <property type="entry name" value="ATPase_P-type_domA"/>
</dbReference>
<evidence type="ECO:0000313" key="14">
    <source>
        <dbReference type="EMBL" id="AZP03275.1"/>
    </source>
</evidence>
<feature type="transmembrane region" description="Helical" evidence="12">
    <location>
        <begin position="35"/>
        <end position="53"/>
    </location>
</feature>
<sequence length="627" mass="68761">MNTLWKNNKPMTATIISGILILIGIYFQFSKTDFPVAIIFVSSFIIGGFFQAREGFYDTIENKRLNVDILMVLAAIGASIIGYWLEGALLIFIFSLSGSLEEYALNKSTEAISSLMSIVPATAKRLTKENQLETVNVEDLSIGDRIFVAKGDSLPIDGTLLSKKATINESSITGESIPREKKENDQLYATSINLDEPITITVNKNSNETLFAKIIQMVKEAQSTPSKTASFITNIENKYVTAVLIFVPAMIFIFYFFLNWTWSESFYRGMVLLTVASPCALVASATPATLAAISSAAKKGILFKGGIAIENFSSLSCIAFDKTGTLTNGKPIVTDSYISPEQNERDILGIVYALEYGSTHPIAIALVNFLKERNYSDISLTNQKDLTGLGLSGEYQGDEWRIGKMDFTRKHSKQTNIFSKQTQKLSQEGKTVVSLSKNGEMVAYFALLDIAKTGAKETISFLQKNDIHTLMITGDNHETAKAIADELGIDEYRANCLPEQKTGILKDLQKEYDFVGMVGDGINDAPALANADIGVAMGQGTDIAMQTADVVLIQNDLETLEYSYHLSKKLKKITVQNIVFSMSVIILLIIANLMQVINLPIGVIGHEGSTILVILNGLRLLLNNPKN</sequence>
<evidence type="ECO:0000313" key="15">
    <source>
        <dbReference type="Proteomes" id="UP000273326"/>
    </source>
</evidence>
<dbReference type="NCBIfam" id="TIGR01525">
    <property type="entry name" value="ATPase-IB_hvy"/>
    <property type="match status" value="1"/>
</dbReference>
<feature type="transmembrane region" description="Helical" evidence="12">
    <location>
        <begin position="578"/>
        <end position="597"/>
    </location>
</feature>
<keyword evidence="12" id="KW-1003">Cell membrane</keyword>
<dbReference type="SFLD" id="SFLDS00003">
    <property type="entry name" value="Haloacid_Dehalogenase"/>
    <property type="match status" value="1"/>
</dbReference>
<dbReference type="InterPro" id="IPR023299">
    <property type="entry name" value="ATPase_P-typ_cyto_dom_N"/>
</dbReference>
<dbReference type="SFLD" id="SFLDF00027">
    <property type="entry name" value="p-type_atpase"/>
    <property type="match status" value="1"/>
</dbReference>
<keyword evidence="3 12" id="KW-0812">Transmembrane</keyword>
<dbReference type="OrthoDB" id="9813266at2"/>
<dbReference type="GO" id="GO:0019829">
    <property type="term" value="F:ATPase-coupled monoatomic cation transmembrane transporter activity"/>
    <property type="evidence" value="ECO:0007669"/>
    <property type="project" value="InterPro"/>
</dbReference>
<dbReference type="KEGG" id="jeh:EJN90_00550"/>
<dbReference type="GO" id="GO:0005524">
    <property type="term" value="F:ATP binding"/>
    <property type="evidence" value="ECO:0007669"/>
    <property type="project" value="UniProtKB-UniRule"/>
</dbReference>
<evidence type="ECO:0000256" key="11">
    <source>
        <dbReference type="ARBA" id="ARBA00023136"/>
    </source>
</evidence>
<dbReference type="GO" id="GO:0046872">
    <property type="term" value="F:metal ion binding"/>
    <property type="evidence" value="ECO:0007669"/>
    <property type="project" value="UniProtKB-KW"/>
</dbReference>
<dbReference type="InterPro" id="IPR018303">
    <property type="entry name" value="ATPase_P-typ_P_site"/>
</dbReference>
<keyword evidence="10" id="KW-0813">Transport</keyword>
<dbReference type="InterPro" id="IPR008250">
    <property type="entry name" value="ATPase_P-typ_transduc_dom_A_sf"/>
</dbReference>
<keyword evidence="5 12" id="KW-0547">Nucleotide-binding</keyword>
<dbReference type="GO" id="GO:0016887">
    <property type="term" value="F:ATP hydrolysis activity"/>
    <property type="evidence" value="ECO:0007669"/>
    <property type="project" value="InterPro"/>
</dbReference>
<keyword evidence="8" id="KW-1278">Translocase</keyword>
<evidence type="ECO:0000256" key="12">
    <source>
        <dbReference type="RuleBase" id="RU362081"/>
    </source>
</evidence>
<dbReference type="EMBL" id="CP034465">
    <property type="protein sequence ID" value="AZP03275.1"/>
    <property type="molecule type" value="Genomic_DNA"/>
</dbReference>
<dbReference type="FunFam" id="2.70.150.10:FF:000002">
    <property type="entry name" value="Copper-transporting ATPase 1, putative"/>
    <property type="match status" value="1"/>
</dbReference>
<dbReference type="InterPro" id="IPR044492">
    <property type="entry name" value="P_typ_ATPase_HD_dom"/>
</dbReference>
<feature type="transmembrane region" description="Helical" evidence="12">
    <location>
        <begin position="239"/>
        <end position="258"/>
    </location>
</feature>
<accession>A0A3S9H7E8</accession>
<gene>
    <name evidence="14" type="ORF">EJN90_00550</name>
</gene>
<feature type="transmembrane region" description="Helical" evidence="12">
    <location>
        <begin position="12"/>
        <end position="29"/>
    </location>
</feature>
<dbReference type="Pfam" id="PF00702">
    <property type="entry name" value="Hydrolase"/>
    <property type="match status" value="1"/>
</dbReference>
<organism evidence="14 15">
    <name type="scientific">Jeotgalibaca ciconiae</name>
    <dbReference type="NCBI Taxonomy" id="2496265"/>
    <lineage>
        <taxon>Bacteria</taxon>
        <taxon>Bacillati</taxon>
        <taxon>Bacillota</taxon>
        <taxon>Bacilli</taxon>
        <taxon>Lactobacillales</taxon>
        <taxon>Carnobacteriaceae</taxon>
        <taxon>Jeotgalibaca</taxon>
    </lineage>
</organism>
<dbReference type="Gene3D" id="3.40.1110.10">
    <property type="entry name" value="Calcium-transporting ATPase, cytoplasmic domain N"/>
    <property type="match status" value="1"/>
</dbReference>
<evidence type="ECO:0000256" key="7">
    <source>
        <dbReference type="ARBA" id="ARBA00022842"/>
    </source>
</evidence>
<dbReference type="InterPro" id="IPR023214">
    <property type="entry name" value="HAD_sf"/>
</dbReference>
<keyword evidence="6 12" id="KW-0067">ATP-binding</keyword>
<dbReference type="PRINTS" id="PR00119">
    <property type="entry name" value="CATATPASE"/>
</dbReference>
<dbReference type="GO" id="GO:0005886">
    <property type="term" value="C:plasma membrane"/>
    <property type="evidence" value="ECO:0007669"/>
    <property type="project" value="UniProtKB-SubCell"/>
</dbReference>
<dbReference type="InterPro" id="IPR036412">
    <property type="entry name" value="HAD-like_sf"/>
</dbReference>